<feature type="region of interest" description="Disordered" evidence="1">
    <location>
        <begin position="281"/>
        <end position="311"/>
    </location>
</feature>
<dbReference type="PANTHER" id="PTHR21574:SF0">
    <property type="entry name" value="CENTROSOMAL PROTEIN OF 120 KDA"/>
    <property type="match status" value="1"/>
</dbReference>
<evidence type="ECO:0000313" key="2">
    <source>
        <dbReference type="EMBL" id="CAK9219019.1"/>
    </source>
</evidence>
<dbReference type="Proteomes" id="UP001497512">
    <property type="component" value="Chromosome 3"/>
</dbReference>
<sequence>MGLKGWGSHDSSLSGSEGKDGDASQQDVYIKNMNDEIRLFSISIDVRSFKANLHLPIASANVIVRVVLPPELVRLATSSCNASATIMTPLLTHPPIQVNKGTEVIIPNGYLALELPISAHSMATMLTQQPIVTMQIVHRDKYAIDNILGLAFVPMEQLLKHPMIEGYVPAIRKAIGLGSQLDEVKIGFLHVTLAIKEMGSMRGLKTSKFKDANIHYAFDNQFAVEEQHKDQYSFNVKKFQNHTTAYKDIDSTLNDLEDGDEVGDEVSEAYLLARDNECVSNKKKKQKMKNKPSKKPFYNMDDEHIPSSLSSGDLENNDDYITHSKDELAWEFDLWRQVEESKWRANLKAQENVRMNVIEEKWKKQKKDLSIEMCNTQVKQVNLESKLRAKLLKLEKRERAIILLEGDMSKRKKSLEEVYVNQTSNAQVALKRLQAESEHRIKLECNKYVALQEQYAMLEQQLIISNASLVNLEKQFVAFRIAQQDTIEAQLVGQVITLEQHYKNLQRKGVLAVESKNDYKTQVLKMGKELANLHHQLFEALSKCKSQEHETPKNLHVVNALPIEHQAQTSKHEAKVKTQQLIDLMHIPQDHMCIPQGVLECENKLGVGAILKLQESTHELHPIKFSNVQEFKENECSSFSPLLVHGPCANARSKEIILEAQPSSPFMDVANQSPPNVKTTTNKKEKEVLLMRIQQQGLINMEEDKKEKTTILKRIRQLEQIVDTRKEEDQHSIFNDQFKLREVQANTTTKGMVTHLMQQKTDLLKTGVYNKHDRLIKGLDQKIQHFVKLGF</sequence>
<gene>
    <name evidence="2" type="ORF">CSSPTR1EN2_LOCUS14275</name>
</gene>
<proteinExistence type="predicted"/>
<accession>A0ABP0UCR8</accession>
<evidence type="ECO:0000256" key="1">
    <source>
        <dbReference type="SAM" id="MobiDB-lite"/>
    </source>
</evidence>
<feature type="region of interest" description="Disordered" evidence="1">
    <location>
        <begin position="1"/>
        <end position="24"/>
    </location>
</feature>
<feature type="compositionally biased region" description="Basic residues" evidence="1">
    <location>
        <begin position="281"/>
        <end position="294"/>
    </location>
</feature>
<keyword evidence="3" id="KW-1185">Reference proteome</keyword>
<evidence type="ECO:0000313" key="3">
    <source>
        <dbReference type="Proteomes" id="UP001497512"/>
    </source>
</evidence>
<dbReference type="InterPro" id="IPR039893">
    <property type="entry name" value="CEP120-like"/>
</dbReference>
<reference evidence="2" key="1">
    <citation type="submission" date="2024-02" db="EMBL/GenBank/DDBJ databases">
        <authorList>
            <consortium name="ELIXIR-Norway"/>
            <consortium name="Elixir Norway"/>
        </authorList>
    </citation>
    <scope>NUCLEOTIDE SEQUENCE</scope>
</reference>
<organism evidence="2 3">
    <name type="scientific">Sphagnum troendelagicum</name>
    <dbReference type="NCBI Taxonomy" id="128251"/>
    <lineage>
        <taxon>Eukaryota</taxon>
        <taxon>Viridiplantae</taxon>
        <taxon>Streptophyta</taxon>
        <taxon>Embryophyta</taxon>
        <taxon>Bryophyta</taxon>
        <taxon>Sphagnophytina</taxon>
        <taxon>Sphagnopsida</taxon>
        <taxon>Sphagnales</taxon>
        <taxon>Sphagnaceae</taxon>
        <taxon>Sphagnum</taxon>
    </lineage>
</organism>
<dbReference type="EMBL" id="OZ019895">
    <property type="protein sequence ID" value="CAK9219019.1"/>
    <property type="molecule type" value="Genomic_DNA"/>
</dbReference>
<protein>
    <submittedName>
        <fullName evidence="2">Uncharacterized protein</fullName>
    </submittedName>
</protein>
<name>A0ABP0UCR8_9BRYO</name>
<dbReference type="PANTHER" id="PTHR21574">
    <property type="entry name" value="CENTROSOMAL PROTEIN OF 120 KDA"/>
    <property type="match status" value="1"/>
</dbReference>